<feature type="signal peptide" evidence="1">
    <location>
        <begin position="1"/>
        <end position="30"/>
    </location>
</feature>
<accession>A0A081NJL7</accession>
<dbReference type="RefSeq" id="WP_034831876.1">
    <property type="nucleotide sequence ID" value="NZ_JOKH01000001.1"/>
</dbReference>
<gene>
    <name evidence="2" type="ORF">GZ78_00455</name>
</gene>
<protein>
    <submittedName>
        <fullName evidence="2">Uncharacterized protein</fullName>
    </submittedName>
</protein>
<sequence>MVNATFFRKILVFISVSVLCSLSASNYAHYHFSNYVTQLPHPTDNTKVRYVVQLPEGMTHLALNYELPPGFQCQTGAVLQNGMQCFPSTMYPNQIVFDVNADVDPAFIEGFLNVVEQDQLLHPIEMDVNQLNQLIQQLVTVTLLQQLQTQPQAAQLNANSPVISGVNVKGLADSLAGQLRVRGRAFAPVGFLAGGCNALPGINYVMAPQLALNFGDDSDKSDPEKKFDQCNEYCKKRMTWYKPFFQAVAHPCKHLAQFIGSMIYLVIVPGAYLVSVVVPNVFLTAEEAEVSIASEEVFSAFKEITGNFTRRPEPDERIHLNGTVVTIRTARNENISVATASTVDWLMDVVKFIAAAVLLKYPHFVLGPIQGIVVGAINLGEHVVGRVRH</sequence>
<evidence type="ECO:0000313" key="3">
    <source>
        <dbReference type="Proteomes" id="UP000028073"/>
    </source>
</evidence>
<evidence type="ECO:0000313" key="2">
    <source>
        <dbReference type="EMBL" id="KEQ18640.1"/>
    </source>
</evidence>
<keyword evidence="1" id="KW-0732">Signal</keyword>
<keyword evidence="3" id="KW-1185">Reference proteome</keyword>
<name>A0A081NJL7_9GAMM</name>
<comment type="caution">
    <text evidence="2">The sequence shown here is derived from an EMBL/GenBank/DDBJ whole genome shotgun (WGS) entry which is preliminary data.</text>
</comment>
<dbReference type="EMBL" id="JOKH01000001">
    <property type="protein sequence ID" value="KEQ18640.1"/>
    <property type="molecule type" value="Genomic_DNA"/>
</dbReference>
<organism evidence="2 3">
    <name type="scientific">Endozoicomonas numazuensis</name>
    <dbReference type="NCBI Taxonomy" id="1137799"/>
    <lineage>
        <taxon>Bacteria</taxon>
        <taxon>Pseudomonadati</taxon>
        <taxon>Pseudomonadota</taxon>
        <taxon>Gammaproteobacteria</taxon>
        <taxon>Oceanospirillales</taxon>
        <taxon>Endozoicomonadaceae</taxon>
        <taxon>Endozoicomonas</taxon>
    </lineage>
</organism>
<reference evidence="2 3" key="1">
    <citation type="submission" date="2014-06" db="EMBL/GenBank/DDBJ databases">
        <title>Whole Genome Sequences of Three Symbiotic Endozoicomonas Bacteria.</title>
        <authorList>
            <person name="Neave M.J."/>
            <person name="Apprill A."/>
            <person name="Voolstra C.R."/>
        </authorList>
    </citation>
    <scope>NUCLEOTIDE SEQUENCE [LARGE SCALE GENOMIC DNA]</scope>
    <source>
        <strain evidence="2 3">DSM 25634</strain>
    </source>
</reference>
<evidence type="ECO:0000256" key="1">
    <source>
        <dbReference type="SAM" id="SignalP"/>
    </source>
</evidence>
<dbReference type="AlphaFoldDB" id="A0A081NJL7"/>
<feature type="chain" id="PRO_5001760947" evidence="1">
    <location>
        <begin position="31"/>
        <end position="389"/>
    </location>
</feature>
<dbReference type="Proteomes" id="UP000028073">
    <property type="component" value="Unassembled WGS sequence"/>
</dbReference>
<proteinExistence type="predicted"/>